<feature type="non-terminal residue" evidence="1">
    <location>
        <position position="1"/>
    </location>
</feature>
<evidence type="ECO:0000313" key="1">
    <source>
        <dbReference type="EMBL" id="CAG8822508.1"/>
    </source>
</evidence>
<dbReference type="AlphaFoldDB" id="A0A9N9PI51"/>
<comment type="caution">
    <text evidence="1">The sequence shown here is derived from an EMBL/GenBank/DDBJ whole genome shotgun (WGS) entry which is preliminary data.</text>
</comment>
<feature type="non-terminal residue" evidence="1">
    <location>
        <position position="42"/>
    </location>
</feature>
<name>A0A9N9PI51_9GLOM</name>
<evidence type="ECO:0000313" key="2">
    <source>
        <dbReference type="Proteomes" id="UP000789396"/>
    </source>
</evidence>
<sequence>AIKKESFYASLHPTLSYQALYQIMKPVQALQPKLTEKGFKKK</sequence>
<protein>
    <submittedName>
        <fullName evidence="1">19817_t:CDS:1</fullName>
    </submittedName>
</protein>
<proteinExistence type="predicted"/>
<gene>
    <name evidence="1" type="ORF">RFULGI_LOCUS19769</name>
</gene>
<keyword evidence="2" id="KW-1185">Reference proteome</keyword>
<organism evidence="1 2">
    <name type="scientific">Racocetra fulgida</name>
    <dbReference type="NCBI Taxonomy" id="60492"/>
    <lineage>
        <taxon>Eukaryota</taxon>
        <taxon>Fungi</taxon>
        <taxon>Fungi incertae sedis</taxon>
        <taxon>Mucoromycota</taxon>
        <taxon>Glomeromycotina</taxon>
        <taxon>Glomeromycetes</taxon>
        <taxon>Diversisporales</taxon>
        <taxon>Gigasporaceae</taxon>
        <taxon>Racocetra</taxon>
    </lineage>
</organism>
<accession>A0A9N9PI51</accession>
<dbReference type="EMBL" id="CAJVPZ010102269">
    <property type="protein sequence ID" value="CAG8822508.1"/>
    <property type="molecule type" value="Genomic_DNA"/>
</dbReference>
<reference evidence="1" key="1">
    <citation type="submission" date="2021-06" db="EMBL/GenBank/DDBJ databases">
        <authorList>
            <person name="Kallberg Y."/>
            <person name="Tangrot J."/>
            <person name="Rosling A."/>
        </authorList>
    </citation>
    <scope>NUCLEOTIDE SEQUENCE</scope>
    <source>
        <strain evidence="1">IN212</strain>
    </source>
</reference>
<dbReference type="Proteomes" id="UP000789396">
    <property type="component" value="Unassembled WGS sequence"/>
</dbReference>